<feature type="transmembrane region" description="Helical" evidence="8">
    <location>
        <begin position="149"/>
        <end position="172"/>
    </location>
</feature>
<keyword evidence="6 8" id="KW-0472">Membrane</keyword>
<feature type="transmembrane region" description="Helical" evidence="8">
    <location>
        <begin position="365"/>
        <end position="382"/>
    </location>
</feature>
<proteinExistence type="inferred from homology"/>
<evidence type="ECO:0000313" key="9">
    <source>
        <dbReference type="EMBL" id="TCP23753.1"/>
    </source>
</evidence>
<feature type="transmembrane region" description="Helical" evidence="8">
    <location>
        <begin position="422"/>
        <end position="446"/>
    </location>
</feature>
<evidence type="ECO:0000256" key="7">
    <source>
        <dbReference type="RuleBase" id="RU362091"/>
    </source>
</evidence>
<name>A0A4R2NPK9_9BACL</name>
<protein>
    <submittedName>
        <fullName evidence="9">SSS family solute:Na+ symporter</fullName>
    </submittedName>
</protein>
<comment type="similarity">
    <text evidence="2 7">Belongs to the sodium:solute symporter (SSF) (TC 2.A.21) family.</text>
</comment>
<feature type="transmembrane region" description="Helical" evidence="8">
    <location>
        <begin position="43"/>
        <end position="67"/>
    </location>
</feature>
<feature type="transmembrane region" description="Helical" evidence="8">
    <location>
        <begin position="275"/>
        <end position="297"/>
    </location>
</feature>
<evidence type="ECO:0000256" key="5">
    <source>
        <dbReference type="ARBA" id="ARBA00022989"/>
    </source>
</evidence>
<dbReference type="RefSeq" id="WP_132747264.1">
    <property type="nucleotide sequence ID" value="NZ_SLXK01000029.1"/>
</dbReference>
<evidence type="ECO:0000256" key="4">
    <source>
        <dbReference type="ARBA" id="ARBA00022692"/>
    </source>
</evidence>
<keyword evidence="10" id="KW-1185">Reference proteome</keyword>
<accession>A0A4R2NPK9</accession>
<feature type="transmembrane region" description="Helical" evidence="8">
    <location>
        <begin position="184"/>
        <end position="203"/>
    </location>
</feature>
<dbReference type="GO" id="GO:0022857">
    <property type="term" value="F:transmembrane transporter activity"/>
    <property type="evidence" value="ECO:0007669"/>
    <property type="project" value="InterPro"/>
</dbReference>
<dbReference type="PANTHER" id="PTHR48086">
    <property type="entry name" value="SODIUM/PROLINE SYMPORTER-RELATED"/>
    <property type="match status" value="1"/>
</dbReference>
<gene>
    <name evidence="9" type="ORF">EV207_12931</name>
</gene>
<keyword evidence="4 8" id="KW-0812">Transmembrane</keyword>
<dbReference type="InterPro" id="IPR001734">
    <property type="entry name" value="Na/solute_symporter"/>
</dbReference>
<dbReference type="InterPro" id="IPR038377">
    <property type="entry name" value="Na/Glc_symporter_sf"/>
</dbReference>
<dbReference type="CDD" id="cd10322">
    <property type="entry name" value="SLC5sbd"/>
    <property type="match status" value="1"/>
</dbReference>
<comment type="subcellular location">
    <subcellularLocation>
        <location evidence="1">Membrane</location>
        <topology evidence="1">Multi-pass membrane protein</topology>
    </subcellularLocation>
</comment>
<evidence type="ECO:0000256" key="6">
    <source>
        <dbReference type="ARBA" id="ARBA00023136"/>
    </source>
</evidence>
<evidence type="ECO:0000256" key="1">
    <source>
        <dbReference type="ARBA" id="ARBA00004141"/>
    </source>
</evidence>
<evidence type="ECO:0000256" key="3">
    <source>
        <dbReference type="ARBA" id="ARBA00022448"/>
    </source>
</evidence>
<dbReference type="Pfam" id="PF00474">
    <property type="entry name" value="SSF"/>
    <property type="match status" value="1"/>
</dbReference>
<keyword evidence="5 8" id="KW-1133">Transmembrane helix</keyword>
<evidence type="ECO:0000313" key="10">
    <source>
        <dbReference type="Proteomes" id="UP000295416"/>
    </source>
</evidence>
<dbReference type="Proteomes" id="UP000295416">
    <property type="component" value="Unassembled WGS sequence"/>
</dbReference>
<dbReference type="GO" id="GO:0005886">
    <property type="term" value="C:plasma membrane"/>
    <property type="evidence" value="ECO:0007669"/>
    <property type="project" value="TreeGrafter"/>
</dbReference>
<dbReference type="EMBL" id="SLXK01000029">
    <property type="protein sequence ID" value="TCP23753.1"/>
    <property type="molecule type" value="Genomic_DNA"/>
</dbReference>
<dbReference type="PROSITE" id="PS50283">
    <property type="entry name" value="NA_SOLUT_SYMP_3"/>
    <property type="match status" value="1"/>
</dbReference>
<comment type="caution">
    <text evidence="9">The sequence shown here is derived from an EMBL/GenBank/DDBJ whole genome shotgun (WGS) entry which is preliminary data.</text>
</comment>
<keyword evidence="3" id="KW-0813">Transport</keyword>
<feature type="transmembrane region" description="Helical" evidence="8">
    <location>
        <begin position="119"/>
        <end position="137"/>
    </location>
</feature>
<dbReference type="PANTHER" id="PTHR48086:SF8">
    <property type="entry name" value="MONOCARBOXYLIC ACID PERMEASE"/>
    <property type="match status" value="1"/>
</dbReference>
<organism evidence="9 10">
    <name type="scientific">Scopulibacillus darangshiensis</name>
    <dbReference type="NCBI Taxonomy" id="442528"/>
    <lineage>
        <taxon>Bacteria</taxon>
        <taxon>Bacillati</taxon>
        <taxon>Bacillota</taxon>
        <taxon>Bacilli</taxon>
        <taxon>Bacillales</taxon>
        <taxon>Sporolactobacillaceae</taxon>
        <taxon>Scopulibacillus</taxon>
    </lineage>
</organism>
<feature type="transmembrane region" description="Helical" evidence="8">
    <location>
        <begin position="235"/>
        <end position="254"/>
    </location>
</feature>
<dbReference type="Gene3D" id="1.20.1730.10">
    <property type="entry name" value="Sodium/glucose cotransporter"/>
    <property type="match status" value="1"/>
</dbReference>
<dbReference type="OrthoDB" id="9810181at2"/>
<evidence type="ECO:0000256" key="2">
    <source>
        <dbReference type="ARBA" id="ARBA00006434"/>
    </source>
</evidence>
<dbReference type="InterPro" id="IPR050277">
    <property type="entry name" value="Sodium:Solute_Symporter"/>
</dbReference>
<sequence length="493" mass="52937">MIVSLLIIGLFLLLTLWLGISARKGKDMDLEQWAVGGRGFGTIFVFVLLAGETYTTFTFLGGSGAAYGTGGPALFILVYGSLANIIGYWVLPRIWKYAKEKQLVSQPDYFVSKYNSKGLGLLVTVVSVAALIPYLVMQFKGLGIIVSEASYGAISPTVSVWVSMVTLVIYVMISGIHSSARTAVIKDIMILGIVLFLGIYLPIHYYGGFQDMFQGIESAKPGFLMLDSEGNSPSWFISTVVLLSLGFYMYPHTFSSLYSSKSAHALRKNVSIMPLYALVIVFVFFVGFAAILQVPGLKGENVDLALFRLSLQTFDPWVIGLIGAAGLLTALVPGSMMLMATSTLIAKNIYKVFAHSADDQKVSKVARSLVPFVGLAAVWFTLYGTSTIASLIIVGSSLITQLTPSVLLALPKRPILTAQGSFSGIVTGVIIVSYLTLTGTTIGSLFPSLPQVVKDINIGLIALIINVIVSLSVSFIQKAAMAKTKTKKTYGVS</sequence>
<reference evidence="9 10" key="1">
    <citation type="submission" date="2019-03" db="EMBL/GenBank/DDBJ databases">
        <title>Genomic Encyclopedia of Type Strains, Phase IV (KMG-IV): sequencing the most valuable type-strain genomes for metagenomic binning, comparative biology and taxonomic classification.</title>
        <authorList>
            <person name="Goeker M."/>
        </authorList>
    </citation>
    <scope>NUCLEOTIDE SEQUENCE [LARGE SCALE GENOMIC DNA]</scope>
    <source>
        <strain evidence="9 10">DSM 19377</strain>
    </source>
</reference>
<feature type="transmembrane region" description="Helical" evidence="8">
    <location>
        <begin position="458"/>
        <end position="476"/>
    </location>
</feature>
<feature type="transmembrane region" description="Helical" evidence="8">
    <location>
        <begin position="73"/>
        <end position="91"/>
    </location>
</feature>
<dbReference type="AlphaFoldDB" id="A0A4R2NPK9"/>
<evidence type="ECO:0000256" key="8">
    <source>
        <dbReference type="SAM" id="Phobius"/>
    </source>
</evidence>
<feature type="transmembrane region" description="Helical" evidence="8">
    <location>
        <begin position="388"/>
        <end position="410"/>
    </location>
</feature>
<feature type="transmembrane region" description="Helical" evidence="8">
    <location>
        <begin position="317"/>
        <end position="345"/>
    </location>
</feature>
<feature type="transmembrane region" description="Helical" evidence="8">
    <location>
        <begin position="6"/>
        <end position="22"/>
    </location>
</feature>